<evidence type="ECO:0000313" key="2">
    <source>
        <dbReference type="EMBL" id="KAK8857398.1"/>
    </source>
</evidence>
<organism evidence="2 3">
    <name type="scientific">Tritrichomonas musculus</name>
    <dbReference type="NCBI Taxonomy" id="1915356"/>
    <lineage>
        <taxon>Eukaryota</taxon>
        <taxon>Metamonada</taxon>
        <taxon>Parabasalia</taxon>
        <taxon>Tritrichomonadida</taxon>
        <taxon>Tritrichomonadidae</taxon>
        <taxon>Tritrichomonas</taxon>
    </lineage>
</organism>
<keyword evidence="3" id="KW-1185">Reference proteome</keyword>
<evidence type="ECO:0008006" key="4">
    <source>
        <dbReference type="Google" id="ProtNLM"/>
    </source>
</evidence>
<protein>
    <recommendedName>
        <fullName evidence="4">F5/8 type C domain-containing protein</fullName>
    </recommendedName>
</protein>
<feature type="coiled-coil region" evidence="1">
    <location>
        <begin position="233"/>
        <end position="260"/>
    </location>
</feature>
<dbReference type="InterPro" id="IPR053139">
    <property type="entry name" value="Surface_bspA-like"/>
</dbReference>
<feature type="coiled-coil region" evidence="1">
    <location>
        <begin position="318"/>
        <end position="359"/>
    </location>
</feature>
<dbReference type="InterPro" id="IPR026906">
    <property type="entry name" value="LRR_5"/>
</dbReference>
<name>A0ABR2I4T5_9EUKA</name>
<dbReference type="InterPro" id="IPR032675">
    <property type="entry name" value="LRR_dom_sf"/>
</dbReference>
<keyword evidence="1" id="KW-0175">Coiled coil</keyword>
<accession>A0ABR2I4T5</accession>
<sequence length="1214" mass="139933">MSISKSFQISPFIRNKKNLIYKEYKQAVDFDLLIGYSDFFYQNKIMYEDKEDIELSEEPIDISENAFHTFIKCCQNEKIEINESNVFAIRQLSFHYEVHTLQNIIKEYILSSPLLFYKSCVFNLLTNHEAQPNRDDEDIISKCIFDIIDDEVLLKLPIPTLYRILNNYSLSLNELDENQQNQIINFLFKYLQKYKKEASTLFLNLNLDKSKLDVIFRLNEEFSGIFDTNMIKTESLIKIVTDLSNDLKNLKNNFSKANSDNIQCLKNKFTVINQKIDDFLASFNDKINRLQKIDIIRGKVNKFHQSYLNEKYRNMDTINYLNNNINQMRNEIQNNNETIQNQQNTINYLKKENEKLNRIISDITPQCISNLEDDIHKFNDYNGETQKVIISKIIEQNKCADCQLFQKILDLLVYLSDEQTKNNYLINKNYIYIHPKNDKDNFNTIKVIESIGISSYIVESLYNNGSLTSDEFIKQINNYQKIYVEIGYNEYMFERIHEIIINIINTKCTHLKIGVNIFEFRSFEYFQNDKKRLYSVRIDSSVGDKISSGGSSKGRFENCSLVEILTIDDGIKYIEGGSFYSCVNLKYIRFGSSVEYIGNSAFNNCKKLAQISLPSSLNLIDFIAFKNCNNLNQIKLDPYKAKLRPDSFNNCPSSTKLIFISSLTTTVNYEFENYERFTHIVIPDSIKIIGQKSFKECKFLRTIIIPSSITLIEDEAFYKCSNLKEISFSSSLSSIGKKSFYGCSSLETLNIPSSIKSIGWYAFAECCKLEQIIFSCPSSLTEISNNLFENCSSLKQISIPSSVAYIRSNSFKGCKSLLKIDIPNSVKKIETSSFKQCFSISQITIPLSMNEINSSCFENSISISYVIFENEKSVRLIGQKDTNKCFSLKELFINSQTTTIPKIMAGFSNIFFTHLDTISPGIISTLHKKSKTKFDHLFVASQSSSDIYDMIDPNGKSVFGTSNIKNFFIKIELQKAVIINGIEIFSATSSFPKSFDIKINGVTKKSIKSADELNGENKRMKILFDPISCSTFRFVQKGPNWNGSNFLSIKRIEFLSSEPKYSGGVFNALVSSCPNKDPHLCPAIISSSNFDFNTFHSLNPQSTICTFALENSWFQIELTSGFAILKGFRIKYCNSCRIKSCKIICTDDVKKPIDDWTTLIEIKQTNQYRYIPDTYEFSQFSPPARYIRLIQTGPNSEKNLFLKFRHFDLFGIYI</sequence>
<evidence type="ECO:0000313" key="3">
    <source>
        <dbReference type="Proteomes" id="UP001470230"/>
    </source>
</evidence>
<comment type="caution">
    <text evidence="2">The sequence shown here is derived from an EMBL/GenBank/DDBJ whole genome shotgun (WGS) entry which is preliminary data.</text>
</comment>
<dbReference type="PANTHER" id="PTHR45661:SF3">
    <property type="entry name" value="IG-LIKE DOMAIN-CONTAINING PROTEIN"/>
    <property type="match status" value="1"/>
</dbReference>
<dbReference type="PANTHER" id="PTHR45661">
    <property type="entry name" value="SURFACE ANTIGEN"/>
    <property type="match status" value="1"/>
</dbReference>
<reference evidence="2 3" key="1">
    <citation type="submission" date="2024-04" db="EMBL/GenBank/DDBJ databases">
        <title>Tritrichomonas musculus Genome.</title>
        <authorList>
            <person name="Alves-Ferreira E."/>
            <person name="Grigg M."/>
            <person name="Lorenzi H."/>
            <person name="Galac M."/>
        </authorList>
    </citation>
    <scope>NUCLEOTIDE SEQUENCE [LARGE SCALE GENOMIC DNA]</scope>
    <source>
        <strain evidence="2 3">EAF2021</strain>
    </source>
</reference>
<dbReference type="SUPFAM" id="SSF52058">
    <property type="entry name" value="L domain-like"/>
    <property type="match status" value="2"/>
</dbReference>
<dbReference type="EMBL" id="JAPFFF010000020">
    <property type="protein sequence ID" value="KAK8857398.1"/>
    <property type="molecule type" value="Genomic_DNA"/>
</dbReference>
<proteinExistence type="predicted"/>
<dbReference type="Pfam" id="PF13306">
    <property type="entry name" value="LRR_5"/>
    <property type="match status" value="1"/>
</dbReference>
<dbReference type="Gene3D" id="2.60.120.260">
    <property type="entry name" value="Galactose-binding domain-like"/>
    <property type="match status" value="1"/>
</dbReference>
<dbReference type="Gene3D" id="3.80.10.10">
    <property type="entry name" value="Ribonuclease Inhibitor"/>
    <property type="match status" value="3"/>
</dbReference>
<dbReference type="Proteomes" id="UP001470230">
    <property type="component" value="Unassembled WGS sequence"/>
</dbReference>
<evidence type="ECO:0000256" key="1">
    <source>
        <dbReference type="SAM" id="Coils"/>
    </source>
</evidence>
<gene>
    <name evidence="2" type="ORF">M9Y10_015803</name>
</gene>